<evidence type="ECO:0000256" key="10">
    <source>
        <dbReference type="HAMAP-Rule" id="MF_00230"/>
    </source>
</evidence>
<dbReference type="CDD" id="cd02439">
    <property type="entry name" value="DMB-PRT_CobT"/>
    <property type="match status" value="1"/>
</dbReference>
<reference evidence="11 12" key="1">
    <citation type="submission" date="2018-01" db="EMBL/GenBank/DDBJ databases">
        <title>The draft genome sequence of Halioglobus japonicus S1-36.</title>
        <authorList>
            <person name="Du Z.-J."/>
            <person name="Shi M.-J."/>
        </authorList>
    </citation>
    <scope>NUCLEOTIDE SEQUENCE [LARGE SCALE GENOMIC DNA]</scope>
    <source>
        <strain evidence="11 12">S1-36</strain>
    </source>
</reference>
<dbReference type="HAMAP" id="MF_00230">
    <property type="entry name" value="CobT"/>
    <property type="match status" value="1"/>
</dbReference>
<proteinExistence type="inferred from homology"/>
<dbReference type="PANTHER" id="PTHR43463">
    <property type="entry name" value="NICOTINATE-NUCLEOTIDE--DIMETHYLBENZIMIDAZOLE PHOSPHORIBOSYLTRANSFERASE"/>
    <property type="match status" value="1"/>
</dbReference>
<evidence type="ECO:0000256" key="8">
    <source>
        <dbReference type="ARBA" id="ARBA00030686"/>
    </source>
</evidence>
<accession>A0AAP8MH56</accession>
<keyword evidence="5 10" id="KW-0169">Cobalamin biosynthesis</keyword>
<dbReference type="PANTHER" id="PTHR43463:SF1">
    <property type="entry name" value="NICOTINATE-NUCLEOTIDE--DIMETHYLBENZIMIDAZOLE PHOSPHORIBOSYLTRANSFERASE"/>
    <property type="match status" value="1"/>
</dbReference>
<feature type="active site" description="Proton acceptor" evidence="10">
    <location>
        <position position="312"/>
    </location>
</feature>
<dbReference type="GO" id="GO:0009236">
    <property type="term" value="P:cobalamin biosynthetic process"/>
    <property type="evidence" value="ECO:0007669"/>
    <property type="project" value="UniProtKB-UniRule"/>
</dbReference>
<comment type="pathway">
    <text evidence="1 10">Nucleoside biosynthesis; alpha-ribazole biosynthesis; alpha-ribazole from 5,6-dimethylbenzimidazole: step 1/2.</text>
</comment>
<dbReference type="SUPFAM" id="SSF52733">
    <property type="entry name" value="Nicotinate mononucleotide:5,6-dimethylbenzimidazole phosphoribosyltransferase (CobT)"/>
    <property type="match status" value="1"/>
</dbReference>
<comment type="similarity">
    <text evidence="2 10">Belongs to the CobT family.</text>
</comment>
<dbReference type="Gene3D" id="3.40.50.10210">
    <property type="match status" value="1"/>
</dbReference>
<sequence>MNWYEQPCRAPSEIHRIAARQRQATLTKPAGSLGRLEQVAEQFAAWQHTDTPALERVSARIFAADHGITAQGVSAYPAEVTAQMITNFIDGGAAASVLCKQQNIDLEVINLGTFIPVPDMPGLRQRIVAAGTADFSSTPAMTAEQVDKALATGAEVVDGLDCQLMIAGDMGIGNTSAASALMAALLDLAAAETTGRGTGIDSERLAAKTATIQRALNLHRQQLDTPLAALQCLGGFEIAAMAGAYIRAAQRQLPSLVDGFISTAAALVASQMNPGVQPWLFAGHCSAENAHQLLLDAMQLSPLLQLDMRLGEGSGALTAVPLIKAALALNNDMASFAEAGIAEES</sequence>
<organism evidence="11 12">
    <name type="scientific">Halioglobus japonicus</name>
    <dbReference type="NCBI Taxonomy" id="930805"/>
    <lineage>
        <taxon>Bacteria</taxon>
        <taxon>Pseudomonadati</taxon>
        <taxon>Pseudomonadota</taxon>
        <taxon>Gammaproteobacteria</taxon>
        <taxon>Cellvibrionales</taxon>
        <taxon>Halieaceae</taxon>
        <taxon>Halioglobus</taxon>
    </lineage>
</organism>
<evidence type="ECO:0000313" key="12">
    <source>
        <dbReference type="Proteomes" id="UP000235162"/>
    </source>
</evidence>
<dbReference type="KEGG" id="hja:BST95_14025"/>
<dbReference type="EC" id="2.4.2.21" evidence="3 10"/>
<dbReference type="InterPro" id="IPR003200">
    <property type="entry name" value="Nict_dMeBzImd_PRibTrfase"/>
</dbReference>
<dbReference type="RefSeq" id="WP_084200215.1">
    <property type="nucleotide sequence ID" value="NZ_BMYL01000001.1"/>
</dbReference>
<comment type="catalytic activity">
    <reaction evidence="9 10">
        <text>5,6-dimethylbenzimidazole + nicotinate beta-D-ribonucleotide = alpha-ribazole 5'-phosphate + nicotinate + H(+)</text>
        <dbReference type="Rhea" id="RHEA:11196"/>
        <dbReference type="ChEBI" id="CHEBI:15378"/>
        <dbReference type="ChEBI" id="CHEBI:15890"/>
        <dbReference type="ChEBI" id="CHEBI:32544"/>
        <dbReference type="ChEBI" id="CHEBI:57502"/>
        <dbReference type="ChEBI" id="CHEBI:57918"/>
        <dbReference type="EC" id="2.4.2.21"/>
    </reaction>
</comment>
<dbReference type="NCBIfam" id="NF000996">
    <property type="entry name" value="PRK00105.1"/>
    <property type="match status" value="1"/>
</dbReference>
<evidence type="ECO:0000256" key="3">
    <source>
        <dbReference type="ARBA" id="ARBA00011991"/>
    </source>
</evidence>
<dbReference type="InterPro" id="IPR017846">
    <property type="entry name" value="Nict_dMeBzImd_PRibTrfase_bact"/>
</dbReference>
<evidence type="ECO:0000256" key="6">
    <source>
        <dbReference type="ARBA" id="ARBA00022676"/>
    </source>
</evidence>
<evidence type="ECO:0000256" key="5">
    <source>
        <dbReference type="ARBA" id="ARBA00022573"/>
    </source>
</evidence>
<dbReference type="EMBL" id="PKUR01000001">
    <property type="protein sequence ID" value="PLW87773.1"/>
    <property type="molecule type" value="Genomic_DNA"/>
</dbReference>
<evidence type="ECO:0000313" key="11">
    <source>
        <dbReference type="EMBL" id="PLW87773.1"/>
    </source>
</evidence>
<keyword evidence="6 10" id="KW-0328">Glycosyltransferase</keyword>
<dbReference type="InterPro" id="IPR023195">
    <property type="entry name" value="Nict_dMeBzImd_PRibTrfase_N"/>
</dbReference>
<dbReference type="FunFam" id="3.40.50.10210:FF:000001">
    <property type="entry name" value="Nicotinate-nucleotide--dimethylbenzimidazole phosphoribosyltransferase"/>
    <property type="match status" value="1"/>
</dbReference>
<evidence type="ECO:0000256" key="7">
    <source>
        <dbReference type="ARBA" id="ARBA00022679"/>
    </source>
</evidence>
<dbReference type="Proteomes" id="UP000235162">
    <property type="component" value="Unassembled WGS sequence"/>
</dbReference>
<dbReference type="InterPro" id="IPR036087">
    <property type="entry name" value="Nict_dMeBzImd_PRibTrfase_sf"/>
</dbReference>
<keyword evidence="12" id="KW-1185">Reference proteome</keyword>
<dbReference type="Pfam" id="PF02277">
    <property type="entry name" value="DBI_PRT"/>
    <property type="match status" value="1"/>
</dbReference>
<comment type="caution">
    <text evidence="11">The sequence shown here is derived from an EMBL/GenBank/DDBJ whole genome shotgun (WGS) entry which is preliminary data.</text>
</comment>
<keyword evidence="7 10" id="KW-0808">Transferase</keyword>
<evidence type="ECO:0000256" key="4">
    <source>
        <dbReference type="ARBA" id="ARBA00015486"/>
    </source>
</evidence>
<dbReference type="AlphaFoldDB" id="A0AAP8MH56"/>
<name>A0AAP8MH56_9GAMM</name>
<evidence type="ECO:0000256" key="2">
    <source>
        <dbReference type="ARBA" id="ARBA00007110"/>
    </source>
</evidence>
<comment type="function">
    <text evidence="10">Catalyzes the synthesis of alpha-ribazole-5'-phosphate from nicotinate mononucleotide (NAMN) and 5,6-dimethylbenzimidazole (DMB).</text>
</comment>
<gene>
    <name evidence="10 11" type="primary">cobT</name>
    <name evidence="11" type="ORF">C0029_04160</name>
</gene>
<evidence type="ECO:0000256" key="9">
    <source>
        <dbReference type="ARBA" id="ARBA00047340"/>
    </source>
</evidence>
<dbReference type="GO" id="GO:0008939">
    <property type="term" value="F:nicotinate-nucleotide-dimethylbenzimidazole phosphoribosyltransferase activity"/>
    <property type="evidence" value="ECO:0007669"/>
    <property type="project" value="UniProtKB-UniRule"/>
</dbReference>
<evidence type="ECO:0000256" key="1">
    <source>
        <dbReference type="ARBA" id="ARBA00005049"/>
    </source>
</evidence>
<protein>
    <recommendedName>
        <fullName evidence="4 10">Nicotinate-nucleotide--dimethylbenzimidazole phosphoribosyltransferase</fullName>
        <shortName evidence="10">NN:DBI PRT</shortName>
        <ecNumber evidence="3 10">2.4.2.21</ecNumber>
    </recommendedName>
    <alternativeName>
        <fullName evidence="8 10">N(1)-alpha-phosphoribosyltransferase</fullName>
    </alternativeName>
</protein>
<dbReference type="Gene3D" id="1.10.1610.10">
    <property type="match status" value="1"/>
</dbReference>
<dbReference type="NCBIfam" id="TIGR03160">
    <property type="entry name" value="cobT_DBIPRT"/>
    <property type="match status" value="1"/>
</dbReference>